<sequence length="304" mass="31505">MRSLAVLLSVLGLCTVWTFAGAGADPVADFVHGRDGSVAPPGANDWQCLPSAARPVPVVLVHGTWGNQNSWDVLAPKLKATGHCVFALNFGRDTSSMYGAQPGVYGTGDIRASARELAGFLDRVREATGAGQVDIVAHSQGGLVARQYMRFDGGADPTAPERNTVRRLITVGATNHGTTLSNLGYLLPTGSAAGPGEVAVARVLGPAAAQQVVGSEFLRALNAGGDTEPGVHYTVIASRVDEITTPPETTFLRAGPGSAVDNVWVQNVCAGDTFGHAKLPTSPTVIHIVQRALDPAHTASRCPS</sequence>
<dbReference type="PANTHER" id="PTHR32015:SF1">
    <property type="entry name" value="LIPASE"/>
    <property type="match status" value="1"/>
</dbReference>
<dbReference type="SUPFAM" id="SSF53474">
    <property type="entry name" value="alpha/beta-Hydrolases"/>
    <property type="match status" value="1"/>
</dbReference>
<reference evidence="2 3" key="1">
    <citation type="submission" date="2018-07" db="EMBL/GenBank/DDBJ databases">
        <title>Genomic Encyclopedia of Type Strains, Phase IV (KMG-IV): sequencing the most valuable type-strain genomes for metagenomic binning, comparative biology and taxonomic classification.</title>
        <authorList>
            <person name="Goeker M."/>
        </authorList>
    </citation>
    <scope>NUCLEOTIDE SEQUENCE [LARGE SCALE GENOMIC DNA]</scope>
    <source>
        <strain evidence="2 3">DSM 44952</strain>
    </source>
</reference>
<keyword evidence="1" id="KW-0732">Signal</keyword>
<feature type="signal peptide" evidence="1">
    <location>
        <begin position="1"/>
        <end position="22"/>
    </location>
</feature>
<organism evidence="2 3">
    <name type="scientific">Nocardia mexicana</name>
    <dbReference type="NCBI Taxonomy" id="279262"/>
    <lineage>
        <taxon>Bacteria</taxon>
        <taxon>Bacillati</taxon>
        <taxon>Actinomycetota</taxon>
        <taxon>Actinomycetes</taxon>
        <taxon>Mycobacteriales</taxon>
        <taxon>Nocardiaceae</taxon>
        <taxon>Nocardia</taxon>
    </lineage>
</organism>
<protein>
    <submittedName>
        <fullName evidence="2">Lipase (Class 2)</fullName>
    </submittedName>
</protein>
<evidence type="ECO:0000313" key="3">
    <source>
        <dbReference type="Proteomes" id="UP000255355"/>
    </source>
</evidence>
<feature type="chain" id="PRO_5016655701" evidence="1">
    <location>
        <begin position="23"/>
        <end position="304"/>
    </location>
</feature>
<proteinExistence type="predicted"/>
<dbReference type="GO" id="GO:0016042">
    <property type="term" value="P:lipid catabolic process"/>
    <property type="evidence" value="ECO:0007669"/>
    <property type="project" value="InterPro"/>
</dbReference>
<dbReference type="EMBL" id="QQAZ01000004">
    <property type="protein sequence ID" value="RDI52085.1"/>
    <property type="molecule type" value="Genomic_DNA"/>
</dbReference>
<accession>A0A370H7Y9</accession>
<dbReference type="Gene3D" id="3.40.50.1820">
    <property type="entry name" value="alpha/beta hydrolase"/>
    <property type="match status" value="1"/>
</dbReference>
<dbReference type="InterPro" id="IPR002918">
    <property type="entry name" value="Lipase_EstA/Esterase_EstB"/>
</dbReference>
<dbReference type="InterPro" id="IPR029058">
    <property type="entry name" value="AB_hydrolase_fold"/>
</dbReference>
<dbReference type="AlphaFoldDB" id="A0A370H7Y9"/>
<dbReference type="Pfam" id="PF01674">
    <property type="entry name" value="Lipase_2"/>
    <property type="match status" value="1"/>
</dbReference>
<dbReference type="PANTHER" id="PTHR32015">
    <property type="entry name" value="FASTING INDUCED LIPASE"/>
    <property type="match status" value="1"/>
</dbReference>
<dbReference type="GO" id="GO:0016298">
    <property type="term" value="F:lipase activity"/>
    <property type="evidence" value="ECO:0007669"/>
    <property type="project" value="TreeGrafter"/>
</dbReference>
<dbReference type="STRING" id="1210089.GCA_001613165_05069"/>
<dbReference type="OrthoDB" id="8871309at2"/>
<name>A0A370H7Y9_9NOCA</name>
<comment type="caution">
    <text evidence="2">The sequence shown here is derived from an EMBL/GenBank/DDBJ whole genome shotgun (WGS) entry which is preliminary data.</text>
</comment>
<keyword evidence="3" id="KW-1185">Reference proteome</keyword>
<gene>
    <name evidence="2" type="ORF">DFR68_104573</name>
</gene>
<evidence type="ECO:0000256" key="1">
    <source>
        <dbReference type="SAM" id="SignalP"/>
    </source>
</evidence>
<dbReference type="Proteomes" id="UP000255355">
    <property type="component" value="Unassembled WGS sequence"/>
</dbReference>
<evidence type="ECO:0000313" key="2">
    <source>
        <dbReference type="EMBL" id="RDI52085.1"/>
    </source>
</evidence>